<keyword evidence="1" id="KW-0808">Transferase</keyword>
<dbReference type="EMBL" id="JAODUO010000702">
    <property type="protein sequence ID" value="KAK2175866.1"/>
    <property type="molecule type" value="Genomic_DNA"/>
</dbReference>
<organism evidence="6 7">
    <name type="scientific">Ridgeia piscesae</name>
    <name type="common">Tubeworm</name>
    <dbReference type="NCBI Taxonomy" id="27915"/>
    <lineage>
        <taxon>Eukaryota</taxon>
        <taxon>Metazoa</taxon>
        <taxon>Spiralia</taxon>
        <taxon>Lophotrochozoa</taxon>
        <taxon>Annelida</taxon>
        <taxon>Polychaeta</taxon>
        <taxon>Sedentaria</taxon>
        <taxon>Canalipalpata</taxon>
        <taxon>Sabellida</taxon>
        <taxon>Siboglinidae</taxon>
        <taxon>Ridgeia</taxon>
    </lineage>
</organism>
<dbReference type="InterPro" id="IPR036371">
    <property type="entry name" value="TPK_B1-bd_sf"/>
</dbReference>
<evidence type="ECO:0000313" key="7">
    <source>
        <dbReference type="Proteomes" id="UP001209878"/>
    </source>
</evidence>
<keyword evidence="4" id="KW-0067">ATP-binding</keyword>
<dbReference type="GO" id="GO:0030975">
    <property type="term" value="F:thiamine binding"/>
    <property type="evidence" value="ECO:0007669"/>
    <property type="project" value="InterPro"/>
</dbReference>
<dbReference type="Pfam" id="PF04265">
    <property type="entry name" value="TPK_B1_binding"/>
    <property type="match status" value="1"/>
</dbReference>
<gene>
    <name evidence="6" type="ORF">NP493_702g05037</name>
</gene>
<keyword evidence="3" id="KW-0418">Kinase</keyword>
<dbReference type="GO" id="GO:0004788">
    <property type="term" value="F:thiamine diphosphokinase activity"/>
    <property type="evidence" value="ECO:0007669"/>
    <property type="project" value="InterPro"/>
</dbReference>
<dbReference type="GO" id="GO:0005524">
    <property type="term" value="F:ATP binding"/>
    <property type="evidence" value="ECO:0007669"/>
    <property type="project" value="UniProtKB-KW"/>
</dbReference>
<dbReference type="GO" id="GO:0016301">
    <property type="term" value="F:kinase activity"/>
    <property type="evidence" value="ECO:0007669"/>
    <property type="project" value="UniProtKB-KW"/>
</dbReference>
<name>A0AAD9KQX7_RIDPI</name>
<evidence type="ECO:0000256" key="1">
    <source>
        <dbReference type="ARBA" id="ARBA00022679"/>
    </source>
</evidence>
<evidence type="ECO:0000256" key="3">
    <source>
        <dbReference type="ARBA" id="ARBA00022777"/>
    </source>
</evidence>
<dbReference type="InterPro" id="IPR036759">
    <property type="entry name" value="TPK_catalytic_sf"/>
</dbReference>
<dbReference type="SUPFAM" id="SSF63862">
    <property type="entry name" value="Thiamin pyrophosphokinase, substrate-binding domain"/>
    <property type="match status" value="1"/>
</dbReference>
<comment type="caution">
    <text evidence="6">The sequence shown here is derived from an EMBL/GenBank/DDBJ whole genome shotgun (WGS) entry which is preliminary data.</text>
</comment>
<dbReference type="PANTHER" id="PTHR13622:SF8">
    <property type="entry name" value="THIAMIN PYROPHOSPHOKINASE 1"/>
    <property type="match status" value="1"/>
</dbReference>
<evidence type="ECO:0000256" key="2">
    <source>
        <dbReference type="ARBA" id="ARBA00022741"/>
    </source>
</evidence>
<dbReference type="Gene3D" id="3.40.50.10240">
    <property type="entry name" value="Thiamin pyrophosphokinase, catalytic domain"/>
    <property type="match status" value="1"/>
</dbReference>
<protein>
    <recommendedName>
        <fullName evidence="5">Thiamin pyrophosphokinase thiamin-binding domain-containing protein</fullName>
    </recommendedName>
</protein>
<dbReference type="GO" id="GO:0009229">
    <property type="term" value="P:thiamine diphosphate biosynthetic process"/>
    <property type="evidence" value="ECO:0007669"/>
    <property type="project" value="InterPro"/>
</dbReference>
<accession>A0AAD9KQX7</accession>
<dbReference type="InterPro" id="IPR007373">
    <property type="entry name" value="Thiamin_PyroPKinase_B1-bd"/>
</dbReference>
<dbReference type="AlphaFoldDB" id="A0AAD9KQX7"/>
<feature type="domain" description="Thiamin pyrophosphokinase thiamin-binding" evidence="5">
    <location>
        <begin position="33"/>
        <end position="100"/>
    </location>
</feature>
<sequence>MGNINTLFKGSAQTDLPIYLVGSKTITFLLNAGSHQIDVNSKSRGVHCGLVPIGHPCNHVTTTGFRWNLSNQTLAFGQLVSTSNAFTDSPVVTVDTDHPLILTMDLAFSHCLGDEH</sequence>
<proteinExistence type="predicted"/>
<evidence type="ECO:0000313" key="6">
    <source>
        <dbReference type="EMBL" id="KAK2175866.1"/>
    </source>
</evidence>
<evidence type="ECO:0000256" key="4">
    <source>
        <dbReference type="ARBA" id="ARBA00022840"/>
    </source>
</evidence>
<evidence type="ECO:0000259" key="5">
    <source>
        <dbReference type="SMART" id="SM00983"/>
    </source>
</evidence>
<keyword evidence="7" id="KW-1185">Reference proteome</keyword>
<dbReference type="Proteomes" id="UP001209878">
    <property type="component" value="Unassembled WGS sequence"/>
</dbReference>
<keyword evidence="2" id="KW-0547">Nucleotide-binding</keyword>
<dbReference type="PANTHER" id="PTHR13622">
    <property type="entry name" value="THIAMIN PYROPHOSPHOKINASE"/>
    <property type="match status" value="1"/>
</dbReference>
<dbReference type="SMART" id="SM00983">
    <property type="entry name" value="TPK_B1_binding"/>
    <property type="match status" value="1"/>
</dbReference>
<reference evidence="6" key="1">
    <citation type="journal article" date="2023" name="Mol. Biol. Evol.">
        <title>Third-Generation Sequencing Reveals the Adaptive Role of the Epigenome in Three Deep-Sea Polychaetes.</title>
        <authorList>
            <person name="Perez M."/>
            <person name="Aroh O."/>
            <person name="Sun Y."/>
            <person name="Lan Y."/>
            <person name="Juniper S.K."/>
            <person name="Young C.R."/>
            <person name="Angers B."/>
            <person name="Qian P.Y."/>
        </authorList>
    </citation>
    <scope>NUCLEOTIDE SEQUENCE</scope>
    <source>
        <strain evidence="6">R07B-5</strain>
    </source>
</reference>